<feature type="compositionally biased region" description="Polar residues" evidence="1">
    <location>
        <begin position="95"/>
        <end position="106"/>
    </location>
</feature>
<proteinExistence type="predicted"/>
<gene>
    <name evidence="2" type="ORF">E2C01_003535</name>
</gene>
<name>A0A5B7CQ08_PORTR</name>
<reference evidence="2 3" key="1">
    <citation type="submission" date="2019-05" db="EMBL/GenBank/DDBJ databases">
        <title>Another draft genome of Portunus trituberculatus and its Hox gene families provides insights of decapod evolution.</title>
        <authorList>
            <person name="Jeong J.-H."/>
            <person name="Song I."/>
            <person name="Kim S."/>
            <person name="Choi T."/>
            <person name="Kim D."/>
            <person name="Ryu S."/>
            <person name="Kim W."/>
        </authorList>
    </citation>
    <scope>NUCLEOTIDE SEQUENCE [LARGE SCALE GENOMIC DNA]</scope>
    <source>
        <tissue evidence="2">Muscle</tissue>
    </source>
</reference>
<feature type="region of interest" description="Disordered" evidence="1">
    <location>
        <begin position="70"/>
        <end position="106"/>
    </location>
</feature>
<protein>
    <submittedName>
        <fullName evidence="2">Uncharacterized protein</fullName>
    </submittedName>
</protein>
<dbReference type="EMBL" id="VSRR010000135">
    <property type="protein sequence ID" value="MPC10891.1"/>
    <property type="molecule type" value="Genomic_DNA"/>
</dbReference>
<feature type="compositionally biased region" description="Pro residues" evidence="1">
    <location>
        <begin position="76"/>
        <end position="93"/>
    </location>
</feature>
<evidence type="ECO:0000313" key="3">
    <source>
        <dbReference type="Proteomes" id="UP000324222"/>
    </source>
</evidence>
<organism evidence="2 3">
    <name type="scientific">Portunus trituberculatus</name>
    <name type="common">Swimming crab</name>
    <name type="synonym">Neptunus trituberculatus</name>
    <dbReference type="NCBI Taxonomy" id="210409"/>
    <lineage>
        <taxon>Eukaryota</taxon>
        <taxon>Metazoa</taxon>
        <taxon>Ecdysozoa</taxon>
        <taxon>Arthropoda</taxon>
        <taxon>Crustacea</taxon>
        <taxon>Multicrustacea</taxon>
        <taxon>Malacostraca</taxon>
        <taxon>Eumalacostraca</taxon>
        <taxon>Eucarida</taxon>
        <taxon>Decapoda</taxon>
        <taxon>Pleocyemata</taxon>
        <taxon>Brachyura</taxon>
        <taxon>Eubrachyura</taxon>
        <taxon>Portunoidea</taxon>
        <taxon>Portunidae</taxon>
        <taxon>Portuninae</taxon>
        <taxon>Portunus</taxon>
    </lineage>
</organism>
<comment type="caution">
    <text evidence="2">The sequence shown here is derived from an EMBL/GenBank/DDBJ whole genome shotgun (WGS) entry which is preliminary data.</text>
</comment>
<evidence type="ECO:0000313" key="2">
    <source>
        <dbReference type="EMBL" id="MPC10891.1"/>
    </source>
</evidence>
<dbReference type="Proteomes" id="UP000324222">
    <property type="component" value="Unassembled WGS sequence"/>
</dbReference>
<keyword evidence="3" id="KW-1185">Reference proteome</keyword>
<accession>A0A5B7CQ08</accession>
<sequence length="125" mass="13626">MARGVGVVGWHAAPLLPHQQGHHHHRPREWRSLRYVTMTSQRVTHVAPPLAPPLLHWVNAKVTTLRINAHTCPVGRTPPRPPSPAPVTDPPHSQPHLTTPATNSSLGVTCQVTVVNTPLPGQQPQ</sequence>
<dbReference type="AlphaFoldDB" id="A0A5B7CQ08"/>
<evidence type="ECO:0000256" key="1">
    <source>
        <dbReference type="SAM" id="MobiDB-lite"/>
    </source>
</evidence>